<evidence type="ECO:0000256" key="1">
    <source>
        <dbReference type="SAM" id="MobiDB-lite"/>
    </source>
</evidence>
<proteinExistence type="predicted"/>
<dbReference type="OrthoDB" id="10593523at2759"/>
<name>A0A194X0Y6_MOLSC</name>
<evidence type="ECO:0000313" key="3">
    <source>
        <dbReference type="Proteomes" id="UP000070700"/>
    </source>
</evidence>
<dbReference type="AlphaFoldDB" id="A0A194X0Y6"/>
<dbReference type="Proteomes" id="UP000070700">
    <property type="component" value="Unassembled WGS sequence"/>
</dbReference>
<organism evidence="2 3">
    <name type="scientific">Mollisia scopiformis</name>
    <name type="common">Conifer needle endophyte fungus</name>
    <name type="synonym">Phialocephala scopiformis</name>
    <dbReference type="NCBI Taxonomy" id="149040"/>
    <lineage>
        <taxon>Eukaryota</taxon>
        <taxon>Fungi</taxon>
        <taxon>Dikarya</taxon>
        <taxon>Ascomycota</taxon>
        <taxon>Pezizomycotina</taxon>
        <taxon>Leotiomycetes</taxon>
        <taxon>Helotiales</taxon>
        <taxon>Mollisiaceae</taxon>
        <taxon>Mollisia</taxon>
    </lineage>
</organism>
<keyword evidence="3" id="KW-1185">Reference proteome</keyword>
<gene>
    <name evidence="2" type="ORF">LY89DRAFT_736851</name>
</gene>
<dbReference type="EMBL" id="KQ947421">
    <property type="protein sequence ID" value="KUJ13856.1"/>
    <property type="molecule type" value="Genomic_DNA"/>
</dbReference>
<dbReference type="InParanoid" id="A0A194X0Y6"/>
<dbReference type="GeneID" id="28829907"/>
<feature type="region of interest" description="Disordered" evidence="1">
    <location>
        <begin position="120"/>
        <end position="148"/>
    </location>
</feature>
<dbReference type="KEGG" id="psco:LY89DRAFT_736851"/>
<accession>A0A194X0Y6</accession>
<dbReference type="RefSeq" id="XP_018068211.1">
    <property type="nucleotide sequence ID" value="XM_018220181.1"/>
</dbReference>
<reference evidence="2 3" key="1">
    <citation type="submission" date="2015-10" db="EMBL/GenBank/DDBJ databases">
        <title>Full genome of DAOMC 229536 Phialocephala scopiformis, a fungal endophyte of spruce producing the potent anti-insectan compound rugulosin.</title>
        <authorList>
            <consortium name="DOE Joint Genome Institute"/>
            <person name="Walker A.K."/>
            <person name="Frasz S.L."/>
            <person name="Seifert K.A."/>
            <person name="Miller J.D."/>
            <person name="Mondo S.J."/>
            <person name="Labutti K."/>
            <person name="Lipzen A."/>
            <person name="Dockter R."/>
            <person name="Kennedy M."/>
            <person name="Grigoriev I.V."/>
            <person name="Spatafora J.W."/>
        </authorList>
    </citation>
    <scope>NUCLEOTIDE SEQUENCE [LARGE SCALE GENOMIC DNA]</scope>
    <source>
        <strain evidence="2 3">CBS 120377</strain>
    </source>
</reference>
<protein>
    <submittedName>
        <fullName evidence="2">Uncharacterized protein</fullName>
    </submittedName>
</protein>
<evidence type="ECO:0000313" key="2">
    <source>
        <dbReference type="EMBL" id="KUJ13856.1"/>
    </source>
</evidence>
<sequence>MPRLQNEALLALNEARIQARQFGSSLYNTIYEGTTPESPLRRYLIDYCIKSTRDIQCPKHYPAELLVDIINGTRAEKRTDGEGTNRWVMSKDDLIESYFVDEEESRQHRHNLLKEVELRQAEEESALEASTSGRAGQDESDEDASADFTWDEAFFAGLV</sequence>